<dbReference type="Proteomes" id="UP000248614">
    <property type="component" value="Unassembled WGS sequence"/>
</dbReference>
<keyword evidence="1" id="KW-0282">Flagellum</keyword>
<evidence type="ECO:0000313" key="2">
    <source>
        <dbReference type="Proteomes" id="UP000248614"/>
    </source>
</evidence>
<reference evidence="1 2" key="1">
    <citation type="submission" date="2017-08" db="EMBL/GenBank/DDBJ databases">
        <title>Infants hospitalized years apart are colonized by the same room-sourced microbial strains.</title>
        <authorList>
            <person name="Brooks B."/>
            <person name="Olm M.R."/>
            <person name="Firek B.A."/>
            <person name="Baker R."/>
            <person name="Thomas B.C."/>
            <person name="Morowitz M.J."/>
            <person name="Banfield J.F."/>
        </authorList>
    </citation>
    <scope>NUCLEOTIDE SEQUENCE [LARGE SCALE GENOMIC DNA]</scope>
    <source>
        <strain evidence="1">S2_018_000_R3_110</strain>
    </source>
</reference>
<keyword evidence="1" id="KW-0966">Cell projection</keyword>
<keyword evidence="1" id="KW-0969">Cilium</keyword>
<name>A0A2W5BIZ7_9SPHN</name>
<evidence type="ECO:0000313" key="1">
    <source>
        <dbReference type="EMBL" id="PZO81148.1"/>
    </source>
</evidence>
<accession>A0A2W5BIZ7</accession>
<proteinExistence type="predicted"/>
<organism evidence="1 2">
    <name type="scientific">Sphingomonas hengshuiensis</name>
    <dbReference type="NCBI Taxonomy" id="1609977"/>
    <lineage>
        <taxon>Bacteria</taxon>
        <taxon>Pseudomonadati</taxon>
        <taxon>Pseudomonadota</taxon>
        <taxon>Alphaproteobacteria</taxon>
        <taxon>Sphingomonadales</taxon>
        <taxon>Sphingomonadaceae</taxon>
        <taxon>Sphingomonas</taxon>
    </lineage>
</organism>
<dbReference type="AlphaFoldDB" id="A0A2W5BIZ7"/>
<protein>
    <submittedName>
        <fullName evidence="1">Flagellar protein FlgN</fullName>
    </submittedName>
</protein>
<gene>
    <name evidence="1" type="ORF">DI632_00840</name>
</gene>
<dbReference type="EMBL" id="QFNF01000001">
    <property type="protein sequence ID" value="PZO81148.1"/>
    <property type="molecule type" value="Genomic_DNA"/>
</dbReference>
<comment type="caution">
    <text evidence="1">The sequence shown here is derived from an EMBL/GenBank/DDBJ whole genome shotgun (WGS) entry which is preliminary data.</text>
</comment>
<sequence length="113" mass="12231">MNRRDALIRVIDSLHAEIAALQANDITALETATAMKLQGIEAVAANDDLPLDAELEALAREAQRLNETARIYVNLMAANVRRRIDQLAGGGGLPAYRPALAATPQRMAHAAYR</sequence>